<evidence type="ECO:0000259" key="1">
    <source>
        <dbReference type="Pfam" id="PF00144"/>
    </source>
</evidence>
<dbReference type="EMBL" id="RFFH01000007">
    <property type="protein sequence ID" value="RMI31408.1"/>
    <property type="molecule type" value="Genomic_DNA"/>
</dbReference>
<dbReference type="Proteomes" id="UP000279275">
    <property type="component" value="Unassembled WGS sequence"/>
</dbReference>
<dbReference type="Pfam" id="PF00144">
    <property type="entry name" value="Beta-lactamase"/>
    <property type="match status" value="1"/>
</dbReference>
<dbReference type="InterPro" id="IPR001466">
    <property type="entry name" value="Beta-lactam-related"/>
</dbReference>
<dbReference type="PANTHER" id="PTHR46825:SF7">
    <property type="entry name" value="D-ALANYL-D-ALANINE CARBOXYPEPTIDASE"/>
    <property type="match status" value="1"/>
</dbReference>
<comment type="caution">
    <text evidence="2">The sequence shown here is derived from an EMBL/GenBank/DDBJ whole genome shotgun (WGS) entry which is preliminary data.</text>
</comment>
<dbReference type="RefSeq" id="WP_122189358.1">
    <property type="nucleotide sequence ID" value="NZ_RFFH01000007.1"/>
</dbReference>
<evidence type="ECO:0000313" key="3">
    <source>
        <dbReference type="Proteomes" id="UP000279275"/>
    </source>
</evidence>
<name>A0A3M2LA08_9NOCA</name>
<gene>
    <name evidence="2" type="ORF">EBN03_18830</name>
</gene>
<dbReference type="InterPro" id="IPR050491">
    <property type="entry name" value="AmpC-like"/>
</dbReference>
<dbReference type="PROSITE" id="PS51257">
    <property type="entry name" value="PROKAR_LIPOPROTEIN"/>
    <property type="match status" value="1"/>
</dbReference>
<organism evidence="2 3">
    <name type="scientific">Nocardia stercoris</name>
    <dbReference type="NCBI Taxonomy" id="2483361"/>
    <lineage>
        <taxon>Bacteria</taxon>
        <taxon>Bacillati</taxon>
        <taxon>Actinomycetota</taxon>
        <taxon>Actinomycetes</taxon>
        <taxon>Mycobacteriales</taxon>
        <taxon>Nocardiaceae</taxon>
        <taxon>Nocardia</taxon>
    </lineage>
</organism>
<feature type="domain" description="Beta-lactamase-related" evidence="1">
    <location>
        <begin position="40"/>
        <end position="378"/>
    </location>
</feature>
<proteinExistence type="predicted"/>
<dbReference type="OrthoDB" id="3174977at2"/>
<keyword evidence="3" id="KW-1185">Reference proteome</keyword>
<dbReference type="SUPFAM" id="SSF56601">
    <property type="entry name" value="beta-lactamase/transpeptidase-like"/>
    <property type="match status" value="1"/>
</dbReference>
<reference evidence="2 3" key="1">
    <citation type="submission" date="2018-10" db="EMBL/GenBank/DDBJ databases">
        <title>Isolation from cow dung.</title>
        <authorList>
            <person name="Ling L."/>
        </authorList>
    </citation>
    <scope>NUCLEOTIDE SEQUENCE [LARGE SCALE GENOMIC DNA]</scope>
    <source>
        <strain evidence="2 3">NEAU-LL90</strain>
    </source>
</reference>
<keyword evidence="2" id="KW-0378">Hydrolase</keyword>
<evidence type="ECO:0000313" key="2">
    <source>
        <dbReference type="EMBL" id="RMI31408.1"/>
    </source>
</evidence>
<dbReference type="InterPro" id="IPR012338">
    <property type="entry name" value="Beta-lactam/transpept-like"/>
</dbReference>
<accession>A0A3M2LA08</accession>
<sequence>MGTRIATVVVGAGLLAAACGTSNPSHPRSEPAYATTLRPVLTEVMRDNVIPGAVVLVRSPKLGDWTESFGTGTLDRNDPIGVDDHFRIGSNTKTMTVTVILQLVQQGRLRLDDPVANYVPDVPGGDRITVAQLAEMRSGLYNYSDDLGLSTALDADPQRVWTPQQLLAIAFAHPVDFQPGERFEYSNTNTILLGLIIEKLTGESIADIFRAGIDEPLGLRHTSFPAPTDNSIPQPHPRGYAFGTYVSTIATIATFALPPDQQAAARAGTVKPADRTDDNPSWTWTAGAGISTVGDLATYVKALVGGGLLDAKTQQLRMDSVRPIDPAAPDNAGYGLGLVRFGKHLYGHDGQLPGYMTFMGYDPATDLTIVIATNLATVPSGEGSALTLLKAVLPVFYPGDAVPGGDPAVEPAPAPTR</sequence>
<dbReference type="PANTHER" id="PTHR46825">
    <property type="entry name" value="D-ALANYL-D-ALANINE-CARBOXYPEPTIDASE/ENDOPEPTIDASE AMPH"/>
    <property type="match status" value="1"/>
</dbReference>
<dbReference type="GO" id="GO:0016787">
    <property type="term" value="F:hydrolase activity"/>
    <property type="evidence" value="ECO:0007669"/>
    <property type="project" value="UniProtKB-KW"/>
</dbReference>
<protein>
    <submittedName>
        <fullName evidence="2">Class A beta-lactamase-related serine hydrolase</fullName>
    </submittedName>
</protein>
<dbReference type="Gene3D" id="3.40.710.10">
    <property type="entry name" value="DD-peptidase/beta-lactamase superfamily"/>
    <property type="match status" value="1"/>
</dbReference>
<dbReference type="AlphaFoldDB" id="A0A3M2LA08"/>